<evidence type="ECO:0000256" key="1">
    <source>
        <dbReference type="SAM" id="MobiDB-lite"/>
    </source>
</evidence>
<dbReference type="EMBL" id="KV425591">
    <property type="protein sequence ID" value="KZT22813.1"/>
    <property type="molecule type" value="Genomic_DNA"/>
</dbReference>
<dbReference type="InParanoid" id="A0A165QSH4"/>
<dbReference type="AlphaFoldDB" id="A0A165QSH4"/>
<name>A0A165QSH4_9AGAM</name>
<sequence>MATTHNFVGDKLVDELPAQATQKINDDELTKREAQRLQNGAREAGVNKRAGAAALDPSEHDSRSQNTSTHSDPKPVQDPVL</sequence>
<evidence type="ECO:0000313" key="3">
    <source>
        <dbReference type="Proteomes" id="UP000076761"/>
    </source>
</evidence>
<proteinExistence type="predicted"/>
<reference evidence="2 3" key="1">
    <citation type="journal article" date="2016" name="Mol. Biol. Evol.">
        <title>Comparative Genomics of Early-Diverging Mushroom-Forming Fungi Provides Insights into the Origins of Lignocellulose Decay Capabilities.</title>
        <authorList>
            <person name="Nagy L.G."/>
            <person name="Riley R."/>
            <person name="Tritt A."/>
            <person name="Adam C."/>
            <person name="Daum C."/>
            <person name="Floudas D."/>
            <person name="Sun H."/>
            <person name="Yadav J.S."/>
            <person name="Pangilinan J."/>
            <person name="Larsson K.H."/>
            <person name="Matsuura K."/>
            <person name="Barry K."/>
            <person name="Labutti K."/>
            <person name="Kuo R."/>
            <person name="Ohm R.A."/>
            <person name="Bhattacharya S.S."/>
            <person name="Shirouzu T."/>
            <person name="Yoshinaga Y."/>
            <person name="Martin F.M."/>
            <person name="Grigoriev I.V."/>
            <person name="Hibbett D.S."/>
        </authorList>
    </citation>
    <scope>NUCLEOTIDE SEQUENCE [LARGE SCALE GENOMIC DNA]</scope>
    <source>
        <strain evidence="2 3">HHB14362 ss-1</strain>
    </source>
</reference>
<feature type="region of interest" description="Disordered" evidence="1">
    <location>
        <begin position="37"/>
        <end position="81"/>
    </location>
</feature>
<organism evidence="2 3">
    <name type="scientific">Neolentinus lepideus HHB14362 ss-1</name>
    <dbReference type="NCBI Taxonomy" id="1314782"/>
    <lineage>
        <taxon>Eukaryota</taxon>
        <taxon>Fungi</taxon>
        <taxon>Dikarya</taxon>
        <taxon>Basidiomycota</taxon>
        <taxon>Agaricomycotina</taxon>
        <taxon>Agaricomycetes</taxon>
        <taxon>Gloeophyllales</taxon>
        <taxon>Gloeophyllaceae</taxon>
        <taxon>Neolentinus</taxon>
    </lineage>
</organism>
<dbReference type="OrthoDB" id="3003491at2759"/>
<gene>
    <name evidence="2" type="ORF">NEOLEDRAFT_1216217</name>
</gene>
<keyword evidence="3" id="KW-1185">Reference proteome</keyword>
<accession>A0A165QSH4</accession>
<protein>
    <submittedName>
        <fullName evidence="2">Uncharacterized protein</fullName>
    </submittedName>
</protein>
<dbReference type="Proteomes" id="UP000076761">
    <property type="component" value="Unassembled WGS sequence"/>
</dbReference>
<evidence type="ECO:0000313" key="2">
    <source>
        <dbReference type="EMBL" id="KZT22813.1"/>
    </source>
</evidence>